<dbReference type="SMART" id="SM00389">
    <property type="entry name" value="HOX"/>
    <property type="match status" value="1"/>
</dbReference>
<dbReference type="FunFam" id="1.10.10.60:FF:000059">
    <property type="entry name" value="TGFB-induced factor homeobox 1"/>
    <property type="match status" value="1"/>
</dbReference>
<evidence type="ECO:0000259" key="10">
    <source>
        <dbReference type="PROSITE" id="PS50071"/>
    </source>
</evidence>
<evidence type="ECO:0000256" key="5">
    <source>
        <dbReference type="ARBA" id="ARBA00023163"/>
    </source>
</evidence>
<dbReference type="Proteomes" id="UP000240883">
    <property type="component" value="Unassembled WGS sequence"/>
</dbReference>
<dbReference type="PROSITE" id="PS50071">
    <property type="entry name" value="HOMEOBOX_2"/>
    <property type="match status" value="1"/>
</dbReference>
<dbReference type="STRING" id="1448308.A0A2T2P4C4"/>
<evidence type="ECO:0000256" key="2">
    <source>
        <dbReference type="ARBA" id="ARBA00023015"/>
    </source>
</evidence>
<dbReference type="Gene3D" id="1.10.10.60">
    <property type="entry name" value="Homeodomain-like"/>
    <property type="match status" value="1"/>
</dbReference>
<dbReference type="InterPro" id="IPR050224">
    <property type="entry name" value="TALE_homeobox"/>
</dbReference>
<organism evidence="11 12">
    <name type="scientific">Corynespora cassiicola Philippines</name>
    <dbReference type="NCBI Taxonomy" id="1448308"/>
    <lineage>
        <taxon>Eukaryota</taxon>
        <taxon>Fungi</taxon>
        <taxon>Dikarya</taxon>
        <taxon>Ascomycota</taxon>
        <taxon>Pezizomycotina</taxon>
        <taxon>Dothideomycetes</taxon>
        <taxon>Pleosporomycetidae</taxon>
        <taxon>Pleosporales</taxon>
        <taxon>Corynesporascaceae</taxon>
        <taxon>Corynespora</taxon>
    </lineage>
</organism>
<keyword evidence="5" id="KW-0804">Transcription</keyword>
<comment type="subcellular location">
    <subcellularLocation>
        <location evidence="1 8">Nucleus</location>
    </subcellularLocation>
</comment>
<accession>A0A2T2P4C4</accession>
<feature type="compositionally biased region" description="Basic and acidic residues" evidence="9">
    <location>
        <begin position="26"/>
        <end position="35"/>
    </location>
</feature>
<dbReference type="InterPro" id="IPR001356">
    <property type="entry name" value="HD"/>
</dbReference>
<keyword evidence="4 8" id="KW-0371">Homeobox</keyword>
<gene>
    <name evidence="11" type="ORF">BS50DRAFT_570012</name>
</gene>
<dbReference type="InterPro" id="IPR008422">
    <property type="entry name" value="KN_HD"/>
</dbReference>
<feature type="DNA-binding region" description="Homeobox" evidence="8">
    <location>
        <begin position="284"/>
        <end position="346"/>
    </location>
</feature>
<dbReference type="GO" id="GO:0006355">
    <property type="term" value="P:regulation of DNA-templated transcription"/>
    <property type="evidence" value="ECO:0007669"/>
    <property type="project" value="InterPro"/>
</dbReference>
<feature type="compositionally biased region" description="Polar residues" evidence="9">
    <location>
        <begin position="50"/>
        <end position="76"/>
    </location>
</feature>
<dbReference type="AlphaFoldDB" id="A0A2T2P4C4"/>
<dbReference type="EMBL" id="KZ678130">
    <property type="protein sequence ID" value="PSN72540.1"/>
    <property type="molecule type" value="Genomic_DNA"/>
</dbReference>
<keyword evidence="3 8" id="KW-0238">DNA-binding</keyword>
<sequence length="357" mass="40102">MEYLTLQDLPHRHYNSLNPRSMSSSDGHDHHRAGSEKASGLPSMAPANHLRNNSPPFQPGEQRQGQNALPSFSQLLGSMREPSPPRTPGRRHGSVECSPTANAPQFDDVAWADSKRRRMDSGSGFSTTFDSRRPSVIDPSLPAASSAYSSPRAPQQSGPVPPPSSHHHHHRPSLPHPSAPMAPVSTHVRHQSSPVPQGHVVYSQHPSAHSQVVYGQPQPHPQAPYDHRPSYYQEPHTGHPGHPHDPYFSRSSFSVPQQHYEHMYTQPYNYSFQANINADPNQFNRKRRGNLPKESTTILKQWFAAHRDSPYPTEDEKLHLCQQTNLTLNQVSNWFINARRRAPGKEQRDARDGQEDA</sequence>
<reference evidence="11 12" key="1">
    <citation type="journal article" date="2018" name="Front. Microbiol.">
        <title>Genome-Wide Analysis of Corynespora cassiicola Leaf Fall Disease Putative Effectors.</title>
        <authorList>
            <person name="Lopez D."/>
            <person name="Ribeiro S."/>
            <person name="Label P."/>
            <person name="Fumanal B."/>
            <person name="Venisse J.S."/>
            <person name="Kohler A."/>
            <person name="de Oliveira R.R."/>
            <person name="Labutti K."/>
            <person name="Lipzen A."/>
            <person name="Lail K."/>
            <person name="Bauer D."/>
            <person name="Ohm R.A."/>
            <person name="Barry K.W."/>
            <person name="Spatafora J."/>
            <person name="Grigoriev I.V."/>
            <person name="Martin F.M."/>
            <person name="Pujade-Renaud V."/>
        </authorList>
    </citation>
    <scope>NUCLEOTIDE SEQUENCE [LARGE SCALE GENOMIC DNA]</scope>
    <source>
        <strain evidence="11 12">Philippines</strain>
    </source>
</reference>
<evidence type="ECO:0000256" key="1">
    <source>
        <dbReference type="ARBA" id="ARBA00004123"/>
    </source>
</evidence>
<name>A0A2T2P4C4_CORCC</name>
<dbReference type="InterPro" id="IPR009057">
    <property type="entry name" value="Homeodomain-like_sf"/>
</dbReference>
<protein>
    <recommendedName>
        <fullName evidence="10">Homeobox domain-containing protein</fullName>
    </recommendedName>
</protein>
<dbReference type="PANTHER" id="PTHR11850">
    <property type="entry name" value="HOMEOBOX PROTEIN TRANSCRIPTION FACTORS"/>
    <property type="match status" value="1"/>
</dbReference>
<feature type="compositionally biased region" description="Polar residues" evidence="9">
    <location>
        <begin position="15"/>
        <end position="25"/>
    </location>
</feature>
<evidence type="ECO:0000313" key="12">
    <source>
        <dbReference type="Proteomes" id="UP000240883"/>
    </source>
</evidence>
<dbReference type="GO" id="GO:0003677">
    <property type="term" value="F:DNA binding"/>
    <property type="evidence" value="ECO:0007669"/>
    <property type="project" value="UniProtKB-UniRule"/>
</dbReference>
<feature type="region of interest" description="Disordered" evidence="9">
    <location>
        <begin position="1"/>
        <end position="245"/>
    </location>
</feature>
<dbReference type="SUPFAM" id="SSF46689">
    <property type="entry name" value="Homeodomain-like"/>
    <property type="match status" value="1"/>
</dbReference>
<evidence type="ECO:0000256" key="8">
    <source>
        <dbReference type="PROSITE-ProRule" id="PRU00108"/>
    </source>
</evidence>
<keyword evidence="2" id="KW-0805">Transcription regulation</keyword>
<feature type="domain" description="Homeobox" evidence="10">
    <location>
        <begin position="282"/>
        <end position="345"/>
    </location>
</feature>
<evidence type="ECO:0000256" key="3">
    <source>
        <dbReference type="ARBA" id="ARBA00023125"/>
    </source>
</evidence>
<feature type="compositionally biased region" description="Low complexity" evidence="9">
    <location>
        <begin position="139"/>
        <end position="158"/>
    </location>
</feature>
<proteinExistence type="inferred from homology"/>
<evidence type="ECO:0000256" key="7">
    <source>
        <dbReference type="ARBA" id="ARBA00038021"/>
    </source>
</evidence>
<dbReference type="Pfam" id="PF05920">
    <property type="entry name" value="Homeobox_KN"/>
    <property type="match status" value="1"/>
</dbReference>
<evidence type="ECO:0000256" key="4">
    <source>
        <dbReference type="ARBA" id="ARBA00023155"/>
    </source>
</evidence>
<dbReference type="GO" id="GO:0005634">
    <property type="term" value="C:nucleus"/>
    <property type="evidence" value="ECO:0007669"/>
    <property type="project" value="UniProtKB-SubCell"/>
</dbReference>
<keyword evidence="12" id="KW-1185">Reference proteome</keyword>
<comment type="similarity">
    <text evidence="7">Belongs to the TALE/TGIF homeobox family.</text>
</comment>
<dbReference type="OrthoDB" id="10056939at2759"/>
<evidence type="ECO:0000256" key="9">
    <source>
        <dbReference type="SAM" id="MobiDB-lite"/>
    </source>
</evidence>
<dbReference type="CDD" id="cd00086">
    <property type="entry name" value="homeodomain"/>
    <property type="match status" value="1"/>
</dbReference>
<keyword evidence="6 8" id="KW-0539">Nucleus</keyword>
<evidence type="ECO:0000313" key="11">
    <source>
        <dbReference type="EMBL" id="PSN72540.1"/>
    </source>
</evidence>
<evidence type="ECO:0000256" key="6">
    <source>
        <dbReference type="ARBA" id="ARBA00023242"/>
    </source>
</evidence>